<gene>
    <name evidence="7" type="primary">LOC110982043</name>
</gene>
<dbReference type="PANTHER" id="PTHR46963:SF1">
    <property type="entry name" value="SIMILAR TO RIKEN CDNA E130308A19"/>
    <property type="match status" value="1"/>
</dbReference>
<dbReference type="KEGG" id="aplc:110982043"/>
<evidence type="ECO:0000259" key="4">
    <source>
        <dbReference type="Pfam" id="PF12012"/>
    </source>
</evidence>
<dbReference type="Pfam" id="PF25561">
    <property type="entry name" value="QRICH1"/>
    <property type="match status" value="1"/>
</dbReference>
<evidence type="ECO:0000259" key="5">
    <source>
        <dbReference type="Pfam" id="PF25561"/>
    </source>
</evidence>
<keyword evidence="3" id="KW-0832">Ubl conjugation</keyword>
<name>A0A8B7YX63_ACAPL</name>
<dbReference type="InterPro" id="IPR057926">
    <property type="entry name" value="QRICH1_dom"/>
</dbReference>
<evidence type="ECO:0000256" key="2">
    <source>
        <dbReference type="ARBA" id="ARBA00022553"/>
    </source>
</evidence>
<reference evidence="7" key="1">
    <citation type="submission" date="2025-08" db="UniProtKB">
        <authorList>
            <consortium name="RefSeq"/>
        </authorList>
    </citation>
    <scope>IDENTIFICATION</scope>
</reference>
<evidence type="ECO:0000313" key="6">
    <source>
        <dbReference type="Proteomes" id="UP000694845"/>
    </source>
</evidence>
<dbReference type="PANTHER" id="PTHR46963">
    <property type="entry name" value="SIMILAR TO RIKEN CDNA E130308A19"/>
    <property type="match status" value="1"/>
</dbReference>
<sequence length="267" mass="30887">MVDIGRRRFICEVKKKNGKDYPGETLLELVICVQLYFELKGKSYKFLSDPDFLQLRNTLDGLMKELAKAGFGICHKRAKEITVKEDDSLWQKSVFGSYNPTQLLNTLVYLIGLNFTLRGGQEHRNLRWKSAQLQIQCDNNGDKFLRYTEDAYKTSQGGLQHRHLQPKVVDAHKKEDRERCVVTLFRSTSVTVLLKTNDQTLFTCNRWLSQEERFGMLLSYLAVTNWPRLLPTCANKEDWPVTVCISPFGPVLPHVCIRRILTNNSVR</sequence>
<dbReference type="OMA" id="RPENMSE"/>
<dbReference type="InterPro" id="IPR021893">
    <property type="entry name" value="ZMYM2-like_C"/>
</dbReference>
<feature type="domain" description="ZMYM2-like/QRICH1 C-terminal" evidence="4">
    <location>
        <begin position="82"/>
        <end position="186"/>
    </location>
</feature>
<organism evidence="6 7">
    <name type="scientific">Acanthaster planci</name>
    <name type="common">Crown-of-thorns starfish</name>
    <dbReference type="NCBI Taxonomy" id="133434"/>
    <lineage>
        <taxon>Eukaryota</taxon>
        <taxon>Metazoa</taxon>
        <taxon>Echinodermata</taxon>
        <taxon>Eleutherozoa</taxon>
        <taxon>Asterozoa</taxon>
        <taxon>Asteroidea</taxon>
        <taxon>Valvatacea</taxon>
        <taxon>Valvatida</taxon>
        <taxon>Acanthasteridae</taxon>
        <taxon>Acanthaster</taxon>
    </lineage>
</organism>
<protein>
    <submittedName>
        <fullName evidence="7">Zinc finger MYM-type protein 2-like</fullName>
    </submittedName>
</protein>
<evidence type="ECO:0000256" key="1">
    <source>
        <dbReference type="ARBA" id="ARBA00022499"/>
    </source>
</evidence>
<keyword evidence="2" id="KW-0597">Phosphoprotein</keyword>
<feature type="domain" description="QRICH1-like" evidence="5">
    <location>
        <begin position="8"/>
        <end position="65"/>
    </location>
</feature>
<dbReference type="Pfam" id="PF12012">
    <property type="entry name" value="DUF3504"/>
    <property type="match status" value="1"/>
</dbReference>
<dbReference type="AlphaFoldDB" id="A0A8B7YX63"/>
<dbReference type="RefSeq" id="XP_022095871.1">
    <property type="nucleotide sequence ID" value="XM_022240179.1"/>
</dbReference>
<dbReference type="Proteomes" id="UP000694845">
    <property type="component" value="Unplaced"/>
</dbReference>
<dbReference type="InterPro" id="IPR042838">
    <property type="entry name" value="KIAA1958"/>
</dbReference>
<proteinExistence type="predicted"/>
<evidence type="ECO:0000256" key="3">
    <source>
        <dbReference type="ARBA" id="ARBA00022843"/>
    </source>
</evidence>
<evidence type="ECO:0000313" key="7">
    <source>
        <dbReference type="RefSeq" id="XP_022095871.1"/>
    </source>
</evidence>
<keyword evidence="1" id="KW-1017">Isopeptide bond</keyword>
<dbReference type="GeneID" id="110982043"/>
<accession>A0A8B7YX63</accession>
<keyword evidence="6" id="KW-1185">Reference proteome</keyword>
<dbReference type="OrthoDB" id="6146869at2759"/>